<dbReference type="STRING" id="126957.T1J0I6"/>
<reference evidence="6" key="1">
    <citation type="submission" date="2011-05" db="EMBL/GenBank/DDBJ databases">
        <authorList>
            <person name="Richards S.R."/>
            <person name="Qu J."/>
            <person name="Jiang H."/>
            <person name="Jhangiani S.N."/>
            <person name="Agravi P."/>
            <person name="Goodspeed R."/>
            <person name="Gross S."/>
            <person name="Mandapat C."/>
            <person name="Jackson L."/>
            <person name="Mathew T."/>
            <person name="Pu L."/>
            <person name="Thornton R."/>
            <person name="Saada N."/>
            <person name="Wilczek-Boney K.B."/>
            <person name="Lee S."/>
            <person name="Kovar C."/>
            <person name="Wu Y."/>
            <person name="Scherer S.E."/>
            <person name="Worley K.C."/>
            <person name="Muzny D.M."/>
            <person name="Gibbs R."/>
        </authorList>
    </citation>
    <scope>NUCLEOTIDE SEQUENCE</scope>
    <source>
        <strain evidence="6">Brora</strain>
    </source>
</reference>
<feature type="compositionally biased region" description="Basic and acidic residues" evidence="3">
    <location>
        <begin position="537"/>
        <end position="546"/>
    </location>
</feature>
<dbReference type="InterPro" id="IPR033107">
    <property type="entry name" value="EIF-4B_RRM"/>
</dbReference>
<dbReference type="EnsemblMetazoa" id="SMAR007036-RA">
    <property type="protein sequence ID" value="SMAR007036-PA"/>
    <property type="gene ID" value="SMAR007036"/>
</dbReference>
<feature type="compositionally biased region" description="Polar residues" evidence="3">
    <location>
        <begin position="459"/>
        <end position="479"/>
    </location>
</feature>
<evidence type="ECO:0000256" key="1">
    <source>
        <dbReference type="ARBA" id="ARBA00022884"/>
    </source>
</evidence>
<feature type="compositionally biased region" description="Basic and acidic residues" evidence="3">
    <location>
        <begin position="648"/>
        <end position="667"/>
    </location>
</feature>
<feature type="compositionally biased region" description="Basic and acidic residues" evidence="3">
    <location>
        <begin position="243"/>
        <end position="254"/>
    </location>
</feature>
<dbReference type="Proteomes" id="UP000014500">
    <property type="component" value="Unassembled WGS sequence"/>
</dbReference>
<evidence type="ECO:0000256" key="3">
    <source>
        <dbReference type="SAM" id="MobiDB-lite"/>
    </source>
</evidence>
<dbReference type="PANTHER" id="PTHR23236:SF2">
    <property type="entry name" value="EUKARYOTIC TRANSLATION INITIATION FACTOR 4B"/>
    <property type="match status" value="1"/>
</dbReference>
<evidence type="ECO:0000256" key="2">
    <source>
        <dbReference type="PROSITE-ProRule" id="PRU00176"/>
    </source>
</evidence>
<dbReference type="EMBL" id="JH431734">
    <property type="status" value="NOT_ANNOTATED_CDS"/>
    <property type="molecule type" value="Genomic_DNA"/>
</dbReference>
<sequence length="675" mass="77569">MASSGKKGRKVKGKTIDLHTFLANETDSPQAGYAVAKSTKNWADEMENEQLDAVSQDKYPGIDGAFASDKYILPTMPRAARDPCNDMNLIPNKPPYTAFVANLSYEIDQEDIASFFKHLRVKSIRLPREGPDSSRHKGFGYADFEDRESLIEGLKMNDESLRGRKVRIHVAESQDNDRDRDRRDDKSDRTVGDWRARDDLPPKEDRYSRNGPERFTDRSDRDWHSGDRGGDRGGERGSYTSRNYERNRDDRGPSSERPYSSAGDRDRGYDRGGYRERDRGFDRDRDRDGFDRGYQRGSSRRDYRDDNRRGDDRRDDQPWGHNDRRDDFRRRDNDRGSNYEREPEKGGSETQRERPKLIIKPRSVPVDAPKEAPQSNSSIFGGARPVDTAARERQIEARLQQEKENKFSAREREPETERRSFEVDKWDRKDDRSEDSYESESHRREDFEESLSERVIIKKSNSVGGTFVRNSPRSSTSSHIIEGHRPESERSANSLSEHEDDKSEKSIPIGKPPSPRKEDNKAVPAPPPKENAWQRKNVHDGEKENRYSNTVPRGKRSSSISSNTSSGERDNSRRSVHERPPSGRRNEDGKREEGRQEEYRRDDSATQRRNVSERGSGRMGSGSNQGRGNHGEKNSNRRDNASSYNNRSSHDQGDKKVADMPKYEESKAPVSIGTE</sequence>
<feature type="compositionally biased region" description="Low complexity" evidence="3">
    <location>
        <begin position="557"/>
        <end position="566"/>
    </location>
</feature>
<accession>T1J0I6</accession>
<protein>
    <recommendedName>
        <fullName evidence="4">RRM domain-containing protein</fullName>
    </recommendedName>
</protein>
<dbReference type="SMART" id="SM00360">
    <property type="entry name" value="RRM"/>
    <property type="match status" value="1"/>
</dbReference>
<evidence type="ECO:0000259" key="4">
    <source>
        <dbReference type="PROSITE" id="PS50102"/>
    </source>
</evidence>
<dbReference type="eggNOG" id="KOG0118">
    <property type="taxonomic scope" value="Eukaryota"/>
</dbReference>
<dbReference type="InterPro" id="IPR035979">
    <property type="entry name" value="RBD_domain_sf"/>
</dbReference>
<evidence type="ECO:0000313" key="5">
    <source>
        <dbReference type="EnsemblMetazoa" id="SMAR007036-PA"/>
    </source>
</evidence>
<dbReference type="PANTHER" id="PTHR23236">
    <property type="entry name" value="EUKARYOTIC TRANSLATION INITIATION FACTOR 4B/4H"/>
    <property type="match status" value="1"/>
</dbReference>
<dbReference type="InterPro" id="IPR012677">
    <property type="entry name" value="Nucleotide-bd_a/b_plait_sf"/>
</dbReference>
<dbReference type="Pfam" id="PF00076">
    <property type="entry name" value="RRM_1"/>
    <property type="match status" value="1"/>
</dbReference>
<feature type="compositionally biased region" description="Basic and acidic residues" evidence="3">
    <location>
        <begin position="567"/>
        <end position="616"/>
    </location>
</feature>
<reference evidence="5" key="2">
    <citation type="submission" date="2015-02" db="UniProtKB">
        <authorList>
            <consortium name="EnsemblMetazoa"/>
        </authorList>
    </citation>
    <scope>IDENTIFICATION</scope>
</reference>
<feature type="compositionally biased region" description="Basic and acidic residues" evidence="3">
    <location>
        <begin position="263"/>
        <end position="356"/>
    </location>
</feature>
<evidence type="ECO:0000313" key="6">
    <source>
        <dbReference type="Proteomes" id="UP000014500"/>
    </source>
</evidence>
<feature type="region of interest" description="Disordered" evidence="3">
    <location>
        <begin position="172"/>
        <end position="675"/>
    </location>
</feature>
<organism evidence="5 6">
    <name type="scientific">Strigamia maritima</name>
    <name type="common">European centipede</name>
    <name type="synonym">Geophilus maritimus</name>
    <dbReference type="NCBI Taxonomy" id="126957"/>
    <lineage>
        <taxon>Eukaryota</taxon>
        <taxon>Metazoa</taxon>
        <taxon>Ecdysozoa</taxon>
        <taxon>Arthropoda</taxon>
        <taxon>Myriapoda</taxon>
        <taxon>Chilopoda</taxon>
        <taxon>Pleurostigmophora</taxon>
        <taxon>Geophilomorpha</taxon>
        <taxon>Linotaeniidae</taxon>
        <taxon>Strigamia</taxon>
    </lineage>
</organism>
<dbReference type="InterPro" id="IPR000504">
    <property type="entry name" value="RRM_dom"/>
</dbReference>
<dbReference type="OMA" id="WTTVPNK"/>
<keyword evidence="1 2" id="KW-0694">RNA-binding</keyword>
<dbReference type="PROSITE" id="PS50102">
    <property type="entry name" value="RRM"/>
    <property type="match status" value="1"/>
</dbReference>
<feature type="compositionally biased region" description="Basic and acidic residues" evidence="3">
    <location>
        <begin position="389"/>
        <end position="456"/>
    </location>
</feature>
<keyword evidence="6" id="KW-1185">Reference proteome</keyword>
<dbReference type="AlphaFoldDB" id="T1J0I6"/>
<dbReference type="CDD" id="cd12402">
    <property type="entry name" value="RRM_eIF4B"/>
    <property type="match status" value="1"/>
</dbReference>
<dbReference type="SUPFAM" id="SSF54928">
    <property type="entry name" value="RNA-binding domain, RBD"/>
    <property type="match status" value="1"/>
</dbReference>
<dbReference type="PhylomeDB" id="T1J0I6"/>
<dbReference type="HOGENOM" id="CLU_031798_0_0_1"/>
<feature type="compositionally biased region" description="Basic and acidic residues" evidence="3">
    <location>
        <begin position="481"/>
        <end position="505"/>
    </location>
</feature>
<dbReference type="Gene3D" id="3.30.70.330">
    <property type="match status" value="1"/>
</dbReference>
<feature type="compositionally biased region" description="Basic and acidic residues" evidence="3">
    <location>
        <begin position="172"/>
        <end position="235"/>
    </location>
</feature>
<dbReference type="GO" id="GO:0003723">
    <property type="term" value="F:RNA binding"/>
    <property type="evidence" value="ECO:0007669"/>
    <property type="project" value="UniProtKB-UniRule"/>
</dbReference>
<name>T1J0I6_STRMM</name>
<feature type="domain" description="RRM" evidence="4">
    <location>
        <begin position="96"/>
        <end position="173"/>
    </location>
</feature>
<feature type="compositionally biased region" description="Basic and acidic residues" evidence="3">
    <location>
        <begin position="629"/>
        <end position="640"/>
    </location>
</feature>
<proteinExistence type="predicted"/>